<protein>
    <recommendedName>
        <fullName evidence="1">Glycosyltransferase 2-like domain-containing protein</fullName>
    </recommendedName>
</protein>
<proteinExistence type="predicted"/>
<evidence type="ECO:0000259" key="1">
    <source>
        <dbReference type="Pfam" id="PF00535"/>
    </source>
</evidence>
<dbReference type="SUPFAM" id="SSF53448">
    <property type="entry name" value="Nucleotide-diphospho-sugar transferases"/>
    <property type="match status" value="1"/>
</dbReference>
<dbReference type="Proteomes" id="UP000197768">
    <property type="component" value="Unassembled WGS sequence"/>
</dbReference>
<dbReference type="RefSeq" id="WP_088390905.1">
    <property type="nucleotide sequence ID" value="NZ_MTCZ01000014.1"/>
</dbReference>
<name>A0A246GKX7_9FLAO</name>
<sequence length="276" mass="32274">MEIEEKDIEILVSTMNRNSLNFLYQMFADFSNIGFNILIINQTTPKNILHSNHPNIRVINTYTIGLSISRNIALQNAYGTILVIADDDIVFEKDFEKILLKNYNNFPNTHVICFQAKKDDKTLLKKYPSQKKENIKAIDILNVANIEITINRQNINPSYLKYNDWFGLNAMFGLGEEPVFLSNLKKKGYRIDFIPETIVTHPNLTTTDKIHFSEKYFAYGAVYVHIFKNRYIFWLLLKLFFDLKQGILKFYHIKKAFFMGLKGKTKYLELSKLNSL</sequence>
<comment type="caution">
    <text evidence="2">The sequence shown here is derived from an EMBL/GenBank/DDBJ whole genome shotgun (WGS) entry which is preliminary data.</text>
</comment>
<organism evidence="2 3">
    <name type="scientific">Flavobacterium davisii</name>
    <dbReference type="NCBI Taxonomy" id="2906077"/>
    <lineage>
        <taxon>Bacteria</taxon>
        <taxon>Pseudomonadati</taxon>
        <taxon>Bacteroidota</taxon>
        <taxon>Flavobacteriia</taxon>
        <taxon>Flavobacteriales</taxon>
        <taxon>Flavobacteriaceae</taxon>
        <taxon>Flavobacterium</taxon>
    </lineage>
</organism>
<reference evidence="2 3" key="1">
    <citation type="journal article" date="2017" name="Infect. Genet. Evol.">
        <title>Comparative genome analysis of fish pathogen Flavobacterium columnare reveals extensive sequence diversity within the species.</title>
        <authorList>
            <person name="Kayansamruaj P."/>
            <person name="Dong H.T."/>
            <person name="Hirono I."/>
            <person name="Kondo H."/>
            <person name="Senapin S."/>
            <person name="Rodkhum C."/>
        </authorList>
    </citation>
    <scope>NUCLEOTIDE SEQUENCE [LARGE SCALE GENOMIC DNA]</scope>
    <source>
        <strain evidence="2 3">1215</strain>
    </source>
</reference>
<dbReference type="Gene3D" id="3.90.550.10">
    <property type="entry name" value="Spore Coat Polysaccharide Biosynthesis Protein SpsA, Chain A"/>
    <property type="match status" value="1"/>
</dbReference>
<accession>A0A246GKX7</accession>
<dbReference type="Pfam" id="PF00535">
    <property type="entry name" value="Glycos_transf_2"/>
    <property type="match status" value="1"/>
</dbReference>
<evidence type="ECO:0000313" key="2">
    <source>
        <dbReference type="EMBL" id="OWP84896.1"/>
    </source>
</evidence>
<dbReference type="InterPro" id="IPR029044">
    <property type="entry name" value="Nucleotide-diphossugar_trans"/>
</dbReference>
<dbReference type="AlphaFoldDB" id="A0A246GKX7"/>
<dbReference type="CDD" id="cd00761">
    <property type="entry name" value="Glyco_tranf_GTA_type"/>
    <property type="match status" value="1"/>
</dbReference>
<gene>
    <name evidence="2" type="ORF">BWK59_02935</name>
</gene>
<evidence type="ECO:0000313" key="3">
    <source>
        <dbReference type="Proteomes" id="UP000197768"/>
    </source>
</evidence>
<dbReference type="EMBL" id="MTCZ01000014">
    <property type="protein sequence ID" value="OWP84896.1"/>
    <property type="molecule type" value="Genomic_DNA"/>
</dbReference>
<dbReference type="InterPro" id="IPR001173">
    <property type="entry name" value="Glyco_trans_2-like"/>
</dbReference>
<feature type="domain" description="Glycosyltransferase 2-like" evidence="1">
    <location>
        <begin position="14"/>
        <end position="136"/>
    </location>
</feature>